<dbReference type="SUPFAM" id="SSF53335">
    <property type="entry name" value="S-adenosyl-L-methionine-dependent methyltransferases"/>
    <property type="match status" value="1"/>
</dbReference>
<accession>A0A494TI19</accession>
<name>A0A494TI19_SPHPE</name>
<evidence type="ECO:0000313" key="1">
    <source>
        <dbReference type="EMBL" id="AYJ86972.1"/>
    </source>
</evidence>
<dbReference type="Gene3D" id="3.40.50.150">
    <property type="entry name" value="Vaccinia Virus protein VP39"/>
    <property type="match status" value="1"/>
</dbReference>
<keyword evidence="1" id="KW-0489">Methyltransferase</keyword>
<protein>
    <submittedName>
        <fullName evidence="1">Class I SAM-dependent methyltransferase</fullName>
    </submittedName>
</protein>
<dbReference type="EMBL" id="CP032829">
    <property type="protein sequence ID" value="AYJ86972.1"/>
    <property type="molecule type" value="Genomic_DNA"/>
</dbReference>
<organism evidence="1 2">
    <name type="scientific">Sphingomonas paeninsulae</name>
    <dbReference type="NCBI Taxonomy" id="2319844"/>
    <lineage>
        <taxon>Bacteria</taxon>
        <taxon>Pseudomonadati</taxon>
        <taxon>Pseudomonadota</taxon>
        <taxon>Alphaproteobacteria</taxon>
        <taxon>Sphingomonadales</taxon>
        <taxon>Sphingomonadaceae</taxon>
        <taxon>Sphingomonas</taxon>
    </lineage>
</organism>
<keyword evidence="1" id="KW-0808">Transferase</keyword>
<reference evidence="1 2" key="1">
    <citation type="submission" date="2018-09" db="EMBL/GenBank/DDBJ databases">
        <title>Sphingomonas peninsula sp. nov., isolated from fildes peninsula, Antarctic soil.</title>
        <authorList>
            <person name="Yingchao G."/>
        </authorList>
    </citation>
    <scope>NUCLEOTIDE SEQUENCE [LARGE SCALE GENOMIC DNA]</scope>
    <source>
        <strain evidence="1 2">YZ-8</strain>
    </source>
</reference>
<keyword evidence="2" id="KW-1185">Reference proteome</keyword>
<dbReference type="PANTHER" id="PTHR43591:SF110">
    <property type="entry name" value="RHODANESE DOMAIN-CONTAINING PROTEIN"/>
    <property type="match status" value="1"/>
</dbReference>
<proteinExistence type="predicted"/>
<sequence length="243" mass="26419">MGPFFSGNWAMIIEESRLAAAKQSGGISSSAIYNAVIAAAVDANPAPATILDFGTGSGQLLPVLADHFPGAKLHAADIMERPADLPEYVTWHRGDLNHEAPIAAASFEMVFAVEVIEHLENPRHMIREIARLLTPGGVAIMSTPNTGSIRSIVTFAARGHHAQFDDSNYPAHITPMGEVDFARIGNEAGLKCERFFYTATGMVPKLLSLRWQDLPLVGKSLRGRRFSDNFGVLFRKPIDARLI</sequence>
<dbReference type="PANTHER" id="PTHR43591">
    <property type="entry name" value="METHYLTRANSFERASE"/>
    <property type="match status" value="1"/>
</dbReference>
<dbReference type="GO" id="GO:0032259">
    <property type="term" value="P:methylation"/>
    <property type="evidence" value="ECO:0007669"/>
    <property type="project" value="UniProtKB-KW"/>
</dbReference>
<dbReference type="AlphaFoldDB" id="A0A494TI19"/>
<evidence type="ECO:0000313" key="2">
    <source>
        <dbReference type="Proteomes" id="UP000276254"/>
    </source>
</evidence>
<dbReference type="GO" id="GO:0008168">
    <property type="term" value="F:methyltransferase activity"/>
    <property type="evidence" value="ECO:0007669"/>
    <property type="project" value="UniProtKB-KW"/>
</dbReference>
<dbReference type="InterPro" id="IPR029063">
    <property type="entry name" value="SAM-dependent_MTases_sf"/>
</dbReference>
<dbReference type="KEGG" id="spha:D3Y57_14770"/>
<dbReference type="OrthoDB" id="7583028at2"/>
<dbReference type="Proteomes" id="UP000276254">
    <property type="component" value="Chromosome"/>
</dbReference>
<gene>
    <name evidence="1" type="ORF">D3Y57_14770</name>
</gene>
<dbReference type="CDD" id="cd02440">
    <property type="entry name" value="AdoMet_MTases"/>
    <property type="match status" value="1"/>
</dbReference>
<dbReference type="Pfam" id="PF13489">
    <property type="entry name" value="Methyltransf_23"/>
    <property type="match status" value="1"/>
</dbReference>